<accession>A0A915BX11</accession>
<protein>
    <submittedName>
        <fullName evidence="7">Lipid-binding serum glycoprotein C-terminal domain-containing protein</fullName>
    </submittedName>
</protein>
<dbReference type="PANTHER" id="PTHR10504">
    <property type="entry name" value="BACTERICIDAL PERMEABILITY-INCREASING BPI PROTEIN-RELATED"/>
    <property type="match status" value="1"/>
</dbReference>
<evidence type="ECO:0000256" key="3">
    <source>
        <dbReference type="SAM" id="MobiDB-lite"/>
    </source>
</evidence>
<dbReference type="SUPFAM" id="SSF55394">
    <property type="entry name" value="Bactericidal permeability-increasing protein, BPI"/>
    <property type="match status" value="2"/>
</dbReference>
<evidence type="ECO:0000259" key="5">
    <source>
        <dbReference type="SMART" id="SM00329"/>
    </source>
</evidence>
<feature type="compositionally biased region" description="Acidic residues" evidence="3">
    <location>
        <begin position="685"/>
        <end position="699"/>
    </location>
</feature>
<dbReference type="Gene3D" id="3.15.20.10">
    <property type="entry name" value="Bactericidal permeability-increasing protein, domain 2"/>
    <property type="match status" value="1"/>
</dbReference>
<feature type="domain" description="Lipid-binding serum glycoprotein N-terminal" evidence="4">
    <location>
        <begin position="123"/>
        <end position="352"/>
    </location>
</feature>
<keyword evidence="2" id="KW-1015">Disulfide bond</keyword>
<dbReference type="SMART" id="SM00328">
    <property type="entry name" value="BPI1"/>
    <property type="match status" value="1"/>
</dbReference>
<name>A0A915BX11_PARUN</name>
<comment type="similarity">
    <text evidence="1">Belongs to the BPI/LBP/Plunc superfamily. BPI/LBP family.</text>
</comment>
<dbReference type="Pfam" id="PF01273">
    <property type="entry name" value="LBP_BPI_CETP"/>
    <property type="match status" value="1"/>
</dbReference>
<dbReference type="WBParaSite" id="PgR066_g012_t01">
    <property type="protein sequence ID" value="PgR066_g012_t01"/>
    <property type="gene ID" value="PgR066_g012"/>
</dbReference>
<dbReference type="InterPro" id="IPR001124">
    <property type="entry name" value="Lipid-bd_serum_glycop_C"/>
</dbReference>
<feature type="domain" description="Lipid-binding serum glycoprotein C-terminal" evidence="5">
    <location>
        <begin position="637"/>
        <end position="887"/>
    </location>
</feature>
<dbReference type="Proteomes" id="UP000887569">
    <property type="component" value="Unplaced"/>
</dbReference>
<keyword evidence="6" id="KW-1185">Reference proteome</keyword>
<dbReference type="Gene3D" id="3.15.10.10">
    <property type="entry name" value="Bactericidal permeability-increasing protein, domain 1"/>
    <property type="match status" value="1"/>
</dbReference>
<feature type="region of interest" description="Disordered" evidence="3">
    <location>
        <begin position="347"/>
        <end position="371"/>
    </location>
</feature>
<dbReference type="PANTHER" id="PTHR10504:SF144">
    <property type="entry name" value="BPI1 DOMAIN-CONTAINING PROTEIN"/>
    <property type="match status" value="1"/>
</dbReference>
<dbReference type="AlphaFoldDB" id="A0A915BX11"/>
<dbReference type="GO" id="GO:0008289">
    <property type="term" value="F:lipid binding"/>
    <property type="evidence" value="ECO:0007669"/>
    <property type="project" value="InterPro"/>
</dbReference>
<reference evidence="7" key="1">
    <citation type="submission" date="2022-11" db="UniProtKB">
        <authorList>
            <consortium name="WormBaseParasite"/>
        </authorList>
    </citation>
    <scope>IDENTIFICATION</scope>
</reference>
<evidence type="ECO:0000313" key="7">
    <source>
        <dbReference type="WBParaSite" id="PgR066_g012_t01"/>
    </source>
</evidence>
<organism evidence="6 7">
    <name type="scientific">Parascaris univalens</name>
    <name type="common">Nematode worm</name>
    <dbReference type="NCBI Taxonomy" id="6257"/>
    <lineage>
        <taxon>Eukaryota</taxon>
        <taxon>Metazoa</taxon>
        <taxon>Ecdysozoa</taxon>
        <taxon>Nematoda</taxon>
        <taxon>Chromadorea</taxon>
        <taxon>Rhabditida</taxon>
        <taxon>Spirurina</taxon>
        <taxon>Ascaridomorpha</taxon>
        <taxon>Ascaridoidea</taxon>
        <taxon>Ascarididae</taxon>
        <taxon>Parascaris</taxon>
    </lineage>
</organism>
<dbReference type="InterPro" id="IPR017942">
    <property type="entry name" value="Lipid-bd_serum_glycop_N"/>
</dbReference>
<evidence type="ECO:0000259" key="4">
    <source>
        <dbReference type="SMART" id="SM00328"/>
    </source>
</evidence>
<evidence type="ECO:0000256" key="2">
    <source>
        <dbReference type="ARBA" id="ARBA00023157"/>
    </source>
</evidence>
<dbReference type="SMART" id="SM00329">
    <property type="entry name" value="BPI2"/>
    <property type="match status" value="1"/>
</dbReference>
<evidence type="ECO:0000256" key="1">
    <source>
        <dbReference type="ARBA" id="ARBA00007292"/>
    </source>
</evidence>
<evidence type="ECO:0000313" key="6">
    <source>
        <dbReference type="Proteomes" id="UP000887569"/>
    </source>
</evidence>
<proteinExistence type="inferred from homology"/>
<dbReference type="GO" id="GO:0005615">
    <property type="term" value="C:extracellular space"/>
    <property type="evidence" value="ECO:0007669"/>
    <property type="project" value="TreeGrafter"/>
</dbReference>
<dbReference type="InterPro" id="IPR032942">
    <property type="entry name" value="BPI/LBP/Plunc"/>
</dbReference>
<sequence length="903" mass="96841">MIDARNQTLATMRDKVSSKTMTHASVVSPRRKHASTGRRVSGSVTNVLSPIDYNKAFNAASSIRGSANDFRVGMNSGTGGRNSLATVGRNSVATGVNTAGLGAADFDPALLGGIRGAPGLLIRINIATFRYASALARQILDREIVRARIPPITQEIEELQGQITVCNIYVSSYRPPCDVSVYPAPPNRIVFSVEDFDIGITGNLDGQINLLFIPIPICGIVHVNLYHVSLNVVLAIMIGPDGQPFVTVESCTACVGYVDICIECGGLVGAIANLPLIRHIVEERVQRMLPSQLCNMIPQLVNERINPLLRRLPRGIPLTQIASIAGGLLGGNVPSICYSPMCQQRDSATSTAPPTEATVSSTSATPSPNASVVRVNPVVRPVPLPIATGTNSAPRAPAPLPSAGSYRYKRVLSAGRSVKAKTRSVHNQHTRSKRASAHVAPEIEGVPINKGFSWLPPPNAEKPPQKIVPTSQSHQHIPHKAYTSSVVSLAFLPPANFIDQLELADMALTRRNGSVAQAHGVAIGGVGFREPLMTGMRGAGAGGGLGMMSQVGMRTLGAGDPCAVCPPGVSNDPLGAILNLLRSSFDPRRLSDMILSLRTVNGYASQTDLILGLSGEFSPEGYGGTPFGPFPMSFPSPVGNRMLEVLISDYTINSLLYWLHRRGFLGFRIGPETPRIGALLKTTCEAEESSEESPEETKEEENTRRGRRLAFLRIFRRQKRQGLSSLDLSELGVCFGDIMPAIAEEYPNKNLSLYIHTARAPSIQFRAGGLVTVNLIANADIYIDQTNNRVGTIVVTAVIQLQLRVTGNRLTGTAELEVLQFTDRDKTLGLSQDTLNSLSNLGKDMVIRAANQQLARGMELRLPQLNLPIEIMNPEIGMVNHAIYLGADFLIPESTLASLSSSG</sequence>
<feature type="region of interest" description="Disordered" evidence="3">
    <location>
        <begin position="683"/>
        <end position="704"/>
    </location>
</feature>
<dbReference type="InterPro" id="IPR017943">
    <property type="entry name" value="Bactericidal_perm-incr_a/b_dom"/>
</dbReference>
<dbReference type="Pfam" id="PF02886">
    <property type="entry name" value="LBP_BPI_CETP_C"/>
    <property type="match status" value="2"/>
</dbReference>